<gene>
    <name evidence="3" type="ORF">CLV48_11749</name>
</gene>
<dbReference type="Proteomes" id="UP000240708">
    <property type="component" value="Unassembled WGS sequence"/>
</dbReference>
<dbReference type="CDD" id="cd03801">
    <property type="entry name" value="GT4_PimA-like"/>
    <property type="match status" value="1"/>
</dbReference>
<evidence type="ECO:0000313" key="3">
    <source>
        <dbReference type="EMBL" id="PSK99263.1"/>
    </source>
</evidence>
<dbReference type="InterPro" id="IPR028098">
    <property type="entry name" value="Glyco_trans_4-like_N"/>
</dbReference>
<dbReference type="SUPFAM" id="SSF53756">
    <property type="entry name" value="UDP-Glycosyltransferase/glycogen phosphorylase"/>
    <property type="match status" value="1"/>
</dbReference>
<dbReference type="OrthoDB" id="9806653at2"/>
<dbReference type="EMBL" id="PYGF01000017">
    <property type="protein sequence ID" value="PSK99263.1"/>
    <property type="molecule type" value="Genomic_DNA"/>
</dbReference>
<dbReference type="InterPro" id="IPR001296">
    <property type="entry name" value="Glyco_trans_1"/>
</dbReference>
<keyword evidence="4" id="KW-1185">Reference proteome</keyword>
<evidence type="ECO:0000259" key="1">
    <source>
        <dbReference type="Pfam" id="PF00534"/>
    </source>
</evidence>
<sequence>MNHKGRVIFLHSNSDLYGSSKILIYVIEIFQKMGYSTLLVLPGEGPFRVEVEKRGIEVAIVNLGILRRKYFNPLGILDRGRKFLKAYKFLHKLNKEEPITLLYSNTLAVIVGAIFAKRNKITHIWHIHEIIKSPRFLVRFLARQINGIERRPIVVSDSVAKHWENLLDIQPEVIYNGIDYKPFLAEIESPFEKSGLPKGRKIVTMVGRINPGKGQMSFLKMAREVIKEHPDALFLLVGDPFPGYENLLEEIGTFIQDNGLGKHVLDLGYRSDIPEILDCTQVFVLPSVMPDSFPTVVLEAMASALPVVATRSGGAVEMVDDGNTGYLIGIDDVHTGSQKINLLLKDPELAREMGKKGRDRVLSNFSYGQFAQKMEDYICQIFPETKN</sequence>
<dbReference type="PANTHER" id="PTHR12526">
    <property type="entry name" value="GLYCOSYLTRANSFERASE"/>
    <property type="match status" value="1"/>
</dbReference>
<dbReference type="Pfam" id="PF13439">
    <property type="entry name" value="Glyco_transf_4"/>
    <property type="match status" value="1"/>
</dbReference>
<proteinExistence type="predicted"/>
<organism evidence="3 4">
    <name type="scientific">Cecembia rubra</name>
    <dbReference type="NCBI Taxonomy" id="1485585"/>
    <lineage>
        <taxon>Bacteria</taxon>
        <taxon>Pseudomonadati</taxon>
        <taxon>Bacteroidota</taxon>
        <taxon>Cytophagia</taxon>
        <taxon>Cytophagales</taxon>
        <taxon>Cyclobacteriaceae</taxon>
        <taxon>Cecembia</taxon>
    </lineage>
</organism>
<feature type="domain" description="Glycosyl transferase family 1" evidence="1">
    <location>
        <begin position="191"/>
        <end position="359"/>
    </location>
</feature>
<reference evidence="3 4" key="1">
    <citation type="submission" date="2018-03" db="EMBL/GenBank/DDBJ databases">
        <title>Genomic Encyclopedia of Archaeal and Bacterial Type Strains, Phase II (KMG-II): from individual species to whole genera.</title>
        <authorList>
            <person name="Goeker M."/>
        </authorList>
    </citation>
    <scope>NUCLEOTIDE SEQUENCE [LARGE SCALE GENOMIC DNA]</scope>
    <source>
        <strain evidence="3 4">DSM 28057</strain>
    </source>
</reference>
<feature type="domain" description="Glycosyltransferase subfamily 4-like N-terminal" evidence="2">
    <location>
        <begin position="28"/>
        <end position="179"/>
    </location>
</feature>
<dbReference type="Gene3D" id="3.40.50.2000">
    <property type="entry name" value="Glycogen Phosphorylase B"/>
    <property type="match status" value="2"/>
</dbReference>
<evidence type="ECO:0000313" key="4">
    <source>
        <dbReference type="Proteomes" id="UP000240708"/>
    </source>
</evidence>
<dbReference type="GO" id="GO:0016757">
    <property type="term" value="F:glycosyltransferase activity"/>
    <property type="evidence" value="ECO:0007669"/>
    <property type="project" value="InterPro"/>
</dbReference>
<name>A0A2P8DPX0_9BACT</name>
<accession>A0A2P8DPX0</accession>
<dbReference type="AlphaFoldDB" id="A0A2P8DPX0"/>
<dbReference type="RefSeq" id="WP_106568947.1">
    <property type="nucleotide sequence ID" value="NZ_PYGF01000017.1"/>
</dbReference>
<comment type="caution">
    <text evidence="3">The sequence shown here is derived from an EMBL/GenBank/DDBJ whole genome shotgun (WGS) entry which is preliminary data.</text>
</comment>
<evidence type="ECO:0000259" key="2">
    <source>
        <dbReference type="Pfam" id="PF13439"/>
    </source>
</evidence>
<keyword evidence="3" id="KW-0808">Transferase</keyword>
<dbReference type="Pfam" id="PF00534">
    <property type="entry name" value="Glycos_transf_1"/>
    <property type="match status" value="1"/>
</dbReference>
<protein>
    <submittedName>
        <fullName evidence="3">Glycosyltransferase involved in cell wall biosynthesis</fullName>
    </submittedName>
</protein>